<dbReference type="Gene3D" id="3.10.450.530">
    <property type="entry name" value="Ribonuclease toxin, BrnT, of type II toxin-antitoxin system"/>
    <property type="match status" value="1"/>
</dbReference>
<proteinExistence type="predicted"/>
<dbReference type="InterPro" id="IPR038573">
    <property type="entry name" value="BrnT_sf"/>
</dbReference>
<dbReference type="RefSeq" id="WP_182306802.1">
    <property type="nucleotide sequence ID" value="NZ_CP059896.1"/>
</dbReference>
<gene>
    <name evidence="1" type="ORF">ACFOHV_14790</name>
</gene>
<comment type="caution">
    <text evidence="1">The sequence shown here is derived from an EMBL/GenBank/DDBJ whole genome shotgun (WGS) entry which is preliminary data.</text>
</comment>
<dbReference type="Pfam" id="PF04365">
    <property type="entry name" value="BrnT_toxin"/>
    <property type="match status" value="1"/>
</dbReference>
<dbReference type="InterPro" id="IPR007460">
    <property type="entry name" value="BrnT_toxin"/>
</dbReference>
<sequence>MDVSQPDFSRFEWDEGKRLRNIEKHGIDFEDAVLALALPRVEYPSDRSGERRTVAICPDDLRLIAVVYTMRGDICRIISARVARPNEQREYYARYP</sequence>
<keyword evidence="2" id="KW-1185">Reference proteome</keyword>
<evidence type="ECO:0000313" key="1">
    <source>
        <dbReference type="EMBL" id="MFC3164543.1"/>
    </source>
</evidence>
<evidence type="ECO:0000313" key="2">
    <source>
        <dbReference type="Proteomes" id="UP001595647"/>
    </source>
</evidence>
<accession>A0ABV7I4P7</accession>
<dbReference type="EMBL" id="JBHRTG010000019">
    <property type="protein sequence ID" value="MFC3164543.1"/>
    <property type="molecule type" value="Genomic_DNA"/>
</dbReference>
<protein>
    <submittedName>
        <fullName evidence="1">BrnT family toxin</fullName>
    </submittedName>
</protein>
<dbReference type="Proteomes" id="UP001595647">
    <property type="component" value="Unassembled WGS sequence"/>
</dbReference>
<name>A0ABV7I4P7_9HYPH</name>
<reference evidence="2" key="1">
    <citation type="journal article" date="2019" name="Int. J. Syst. Evol. Microbiol.">
        <title>The Global Catalogue of Microorganisms (GCM) 10K type strain sequencing project: providing services to taxonomists for standard genome sequencing and annotation.</title>
        <authorList>
            <consortium name="The Broad Institute Genomics Platform"/>
            <consortium name="The Broad Institute Genome Sequencing Center for Infectious Disease"/>
            <person name="Wu L."/>
            <person name="Ma J."/>
        </authorList>
    </citation>
    <scope>NUCLEOTIDE SEQUENCE [LARGE SCALE GENOMIC DNA]</scope>
    <source>
        <strain evidence="2">KCTC 52231</strain>
    </source>
</reference>
<organism evidence="1 2">
    <name type="scientific">Ciceribacter thiooxidans</name>
    <dbReference type="NCBI Taxonomy" id="1969821"/>
    <lineage>
        <taxon>Bacteria</taxon>
        <taxon>Pseudomonadati</taxon>
        <taxon>Pseudomonadota</taxon>
        <taxon>Alphaproteobacteria</taxon>
        <taxon>Hyphomicrobiales</taxon>
        <taxon>Rhizobiaceae</taxon>
        <taxon>Ciceribacter</taxon>
    </lineage>
</organism>